<reference evidence="2 3" key="2">
    <citation type="journal article" date="2012" name="PLoS Pathog.">
        <title>Diverse lifestyles and strategies of plant pathogenesis encoded in the genomes of eighteen Dothideomycetes fungi.</title>
        <authorList>
            <person name="Ohm R.A."/>
            <person name="Feau N."/>
            <person name="Henrissat B."/>
            <person name="Schoch C.L."/>
            <person name="Horwitz B.A."/>
            <person name="Barry K.W."/>
            <person name="Condon B.J."/>
            <person name="Copeland A.C."/>
            <person name="Dhillon B."/>
            <person name="Glaser F."/>
            <person name="Hesse C.N."/>
            <person name="Kosti I."/>
            <person name="LaButti K."/>
            <person name="Lindquist E.A."/>
            <person name="Lucas S."/>
            <person name="Salamov A.A."/>
            <person name="Bradshaw R.E."/>
            <person name="Ciuffetti L."/>
            <person name="Hamelin R.C."/>
            <person name="Kema G.H.J."/>
            <person name="Lawrence C."/>
            <person name="Scott J.A."/>
            <person name="Spatafora J.W."/>
            <person name="Turgeon B.G."/>
            <person name="de Wit P.J.G.M."/>
            <person name="Zhong S."/>
            <person name="Goodwin S.B."/>
            <person name="Grigoriev I.V."/>
        </authorList>
    </citation>
    <scope>NUCLEOTIDE SEQUENCE [LARGE SCALE GENOMIC DNA]</scope>
    <source>
        <strain evidence="3">NZE10 / CBS 128990</strain>
    </source>
</reference>
<dbReference type="AlphaFoldDB" id="N1Q5B6"/>
<dbReference type="STRING" id="675120.N1Q5B6"/>
<evidence type="ECO:0000313" key="2">
    <source>
        <dbReference type="EMBL" id="EME50345.1"/>
    </source>
</evidence>
<dbReference type="HOGENOM" id="CLU_482334_0_0_1"/>
<feature type="region of interest" description="Disordered" evidence="1">
    <location>
        <begin position="438"/>
        <end position="463"/>
    </location>
</feature>
<protein>
    <submittedName>
        <fullName evidence="2">Uncharacterized protein</fullName>
    </submittedName>
</protein>
<proteinExistence type="predicted"/>
<dbReference type="Proteomes" id="UP000016933">
    <property type="component" value="Unassembled WGS sequence"/>
</dbReference>
<keyword evidence="3" id="KW-1185">Reference proteome</keyword>
<name>N1Q5B6_DOTSN</name>
<evidence type="ECO:0000256" key="1">
    <source>
        <dbReference type="SAM" id="MobiDB-lite"/>
    </source>
</evidence>
<sequence length="565" mass="64624">MVELHQDVVAGRMYEYRRLLAERQRRHMHEKLNLIHSSADSLQSVTQVNKQESAPGGNSLGHELQDSPLSPQLHKQDIHSSYRTHHRHHINMAGYNKVRALASKNDCCRQILHTCNTGPSSSDASATTPAWFIACDLMVYPVQHVRKLRWVVDELKNVLDVYKRFRDQIDIGDSLRKKFDCAMSALDFLSINLYQAERKELKKQLRKTPDFQEDYDYNRKDANGEAGSTLRWTHGYDSVDGAYFRLKPLHSALLKLTKNPENTDSIAPAWLTNFIDDHLAGSNNKERSKIDQTLYDHFARMTCYYELVSAVRLHRPCPRAMSYDRITPEEMRRPTWKLWRKPTGNMTEQETLELANLLRTLRKTPWPAGKQDQAWLDTASETDIEEYVEPFSADQSADYQAELNAERAAAEKIIAEIRAKKQNMPAIHAVSQSVWGDGVSDKFDPAPEKTKPKTGPDGSTVNANTTAVDLADLQLEDEASAPRIAVNGESMRIVARMFPISAGDVSKVLVKWHTLRSGRDTTVGSIAFHKPHPDPNVDPIMLQTMRKRMRKWFGWDRKSFMETEK</sequence>
<feature type="compositionally biased region" description="Basic and acidic residues" evidence="1">
    <location>
        <begin position="439"/>
        <end position="451"/>
    </location>
</feature>
<feature type="region of interest" description="Disordered" evidence="1">
    <location>
        <begin position="43"/>
        <end position="83"/>
    </location>
</feature>
<evidence type="ECO:0000313" key="3">
    <source>
        <dbReference type="Proteomes" id="UP000016933"/>
    </source>
</evidence>
<reference evidence="3" key="1">
    <citation type="journal article" date="2012" name="PLoS Genet.">
        <title>The genomes of the fungal plant pathogens Cladosporium fulvum and Dothistroma septosporum reveal adaptation to different hosts and lifestyles but also signatures of common ancestry.</title>
        <authorList>
            <person name="de Wit P.J.G.M."/>
            <person name="van der Burgt A."/>
            <person name="Oekmen B."/>
            <person name="Stergiopoulos I."/>
            <person name="Abd-Elsalam K.A."/>
            <person name="Aerts A.L."/>
            <person name="Bahkali A.H."/>
            <person name="Beenen H.G."/>
            <person name="Chettri P."/>
            <person name="Cox M.P."/>
            <person name="Datema E."/>
            <person name="de Vries R.P."/>
            <person name="Dhillon B."/>
            <person name="Ganley A.R."/>
            <person name="Griffiths S.A."/>
            <person name="Guo Y."/>
            <person name="Hamelin R.C."/>
            <person name="Henrissat B."/>
            <person name="Kabir M.S."/>
            <person name="Jashni M.K."/>
            <person name="Kema G."/>
            <person name="Klaubauf S."/>
            <person name="Lapidus A."/>
            <person name="Levasseur A."/>
            <person name="Lindquist E."/>
            <person name="Mehrabi R."/>
            <person name="Ohm R.A."/>
            <person name="Owen T.J."/>
            <person name="Salamov A."/>
            <person name="Schwelm A."/>
            <person name="Schijlen E."/>
            <person name="Sun H."/>
            <person name="van den Burg H.A."/>
            <person name="van Ham R.C.H.J."/>
            <person name="Zhang S."/>
            <person name="Goodwin S.B."/>
            <person name="Grigoriev I.V."/>
            <person name="Collemare J."/>
            <person name="Bradshaw R.E."/>
        </authorList>
    </citation>
    <scope>NUCLEOTIDE SEQUENCE [LARGE SCALE GENOMIC DNA]</scope>
    <source>
        <strain evidence="3">NZE10 / CBS 128990</strain>
    </source>
</reference>
<dbReference type="eggNOG" id="ENOG502S6HP">
    <property type="taxonomic scope" value="Eukaryota"/>
</dbReference>
<dbReference type="OrthoDB" id="3650858at2759"/>
<accession>N1Q5B6</accession>
<organism evidence="2 3">
    <name type="scientific">Dothistroma septosporum (strain NZE10 / CBS 128990)</name>
    <name type="common">Red band needle blight fungus</name>
    <name type="synonym">Mycosphaerella pini</name>
    <dbReference type="NCBI Taxonomy" id="675120"/>
    <lineage>
        <taxon>Eukaryota</taxon>
        <taxon>Fungi</taxon>
        <taxon>Dikarya</taxon>
        <taxon>Ascomycota</taxon>
        <taxon>Pezizomycotina</taxon>
        <taxon>Dothideomycetes</taxon>
        <taxon>Dothideomycetidae</taxon>
        <taxon>Mycosphaerellales</taxon>
        <taxon>Mycosphaerellaceae</taxon>
        <taxon>Dothistroma</taxon>
    </lineage>
</organism>
<dbReference type="EMBL" id="KB446535">
    <property type="protein sequence ID" value="EME50345.1"/>
    <property type="molecule type" value="Genomic_DNA"/>
</dbReference>
<feature type="compositionally biased region" description="Polar residues" evidence="1">
    <location>
        <begin position="43"/>
        <end position="52"/>
    </location>
</feature>
<gene>
    <name evidence="2" type="ORF">DOTSEDRAFT_31417</name>
</gene>